<dbReference type="SUPFAM" id="SSF56112">
    <property type="entry name" value="Protein kinase-like (PK-like)"/>
    <property type="match status" value="1"/>
</dbReference>
<evidence type="ECO:0000256" key="3">
    <source>
        <dbReference type="ARBA" id="ARBA00022527"/>
    </source>
</evidence>
<dbReference type="InterPro" id="IPR011009">
    <property type="entry name" value="Kinase-like_dom_sf"/>
</dbReference>
<comment type="catalytic activity">
    <reaction evidence="9">
        <text>L-threonyl-[protein] + ATP = O-phospho-L-threonyl-[protein] + ADP + H(+)</text>
        <dbReference type="Rhea" id="RHEA:46608"/>
        <dbReference type="Rhea" id="RHEA-COMP:11060"/>
        <dbReference type="Rhea" id="RHEA-COMP:11605"/>
        <dbReference type="ChEBI" id="CHEBI:15378"/>
        <dbReference type="ChEBI" id="CHEBI:30013"/>
        <dbReference type="ChEBI" id="CHEBI:30616"/>
        <dbReference type="ChEBI" id="CHEBI:61977"/>
        <dbReference type="ChEBI" id="CHEBI:456216"/>
        <dbReference type="EC" id="2.7.11.22"/>
    </reaction>
</comment>
<evidence type="ECO:0000256" key="4">
    <source>
        <dbReference type="ARBA" id="ARBA00022679"/>
    </source>
</evidence>
<comment type="similarity">
    <text evidence="2">Belongs to the protein kinase superfamily. CMGC Ser/Thr protein kinase family. CDC2/CDKX subfamily.</text>
</comment>
<comment type="subcellular location">
    <subcellularLocation>
        <location evidence="1">Nucleus</location>
    </subcellularLocation>
</comment>
<evidence type="ECO:0000313" key="16">
    <source>
        <dbReference type="EMBL" id="KAG2237582.1"/>
    </source>
</evidence>
<keyword evidence="4" id="KW-0808">Transferase</keyword>
<evidence type="ECO:0000256" key="10">
    <source>
        <dbReference type="ARBA" id="ARBA00048367"/>
    </source>
</evidence>
<evidence type="ECO:0000256" key="5">
    <source>
        <dbReference type="ARBA" id="ARBA00022741"/>
    </source>
</evidence>
<dbReference type="Gene3D" id="1.10.510.10">
    <property type="entry name" value="Transferase(Phosphotransferase) domain 1"/>
    <property type="match status" value="1"/>
</dbReference>
<evidence type="ECO:0000256" key="12">
    <source>
        <dbReference type="PROSITE-ProRule" id="PRU10141"/>
    </source>
</evidence>
<accession>A0A8H7T0F8</accession>
<dbReference type="InterPro" id="IPR000719">
    <property type="entry name" value="Prot_kinase_dom"/>
</dbReference>
<dbReference type="EMBL" id="JAEPRE010000004">
    <property type="protein sequence ID" value="KAG2237582.1"/>
    <property type="molecule type" value="Genomic_DNA"/>
</dbReference>
<name>A0A8H7T0F8_9FUNG</name>
<evidence type="ECO:0000256" key="8">
    <source>
        <dbReference type="ARBA" id="ARBA00023242"/>
    </source>
</evidence>
<dbReference type="SMART" id="SM00220">
    <property type="entry name" value="S_TKc"/>
    <property type="match status" value="1"/>
</dbReference>
<dbReference type="PROSITE" id="PS00108">
    <property type="entry name" value="PROTEIN_KINASE_ST"/>
    <property type="match status" value="1"/>
</dbReference>
<evidence type="ECO:0000256" key="14">
    <source>
        <dbReference type="SAM" id="MobiDB-lite"/>
    </source>
</evidence>
<dbReference type="Pfam" id="PF00069">
    <property type="entry name" value="Pkinase"/>
    <property type="match status" value="1"/>
</dbReference>
<evidence type="ECO:0000256" key="7">
    <source>
        <dbReference type="ARBA" id="ARBA00022840"/>
    </source>
</evidence>
<reference evidence="16" key="1">
    <citation type="submission" date="2021-01" db="EMBL/GenBank/DDBJ databases">
        <title>Metabolic potential, ecology and presence of endohyphal bacteria is reflected in genomic diversity of Mucoromycotina.</title>
        <authorList>
            <person name="Muszewska A."/>
            <person name="Okrasinska A."/>
            <person name="Steczkiewicz K."/>
            <person name="Drgas O."/>
            <person name="Orlowska M."/>
            <person name="Perlinska-Lenart U."/>
            <person name="Aleksandrzak-Piekarczyk T."/>
            <person name="Szatraj K."/>
            <person name="Zielenkiewicz U."/>
            <person name="Pilsyk S."/>
            <person name="Malc E."/>
            <person name="Mieczkowski P."/>
            <person name="Kruszewska J.S."/>
            <person name="Biernat P."/>
            <person name="Pawlowska J."/>
        </authorList>
    </citation>
    <scope>NUCLEOTIDE SEQUENCE</scope>
    <source>
        <strain evidence="16">WA0000018081</strain>
    </source>
</reference>
<feature type="binding site" evidence="12">
    <location>
        <position position="80"/>
    </location>
    <ligand>
        <name>ATP</name>
        <dbReference type="ChEBI" id="CHEBI:30616"/>
    </ligand>
</feature>
<dbReference type="GO" id="GO:0004693">
    <property type="term" value="F:cyclin-dependent protein serine/threonine kinase activity"/>
    <property type="evidence" value="ECO:0007669"/>
    <property type="project" value="UniProtKB-EC"/>
</dbReference>
<keyword evidence="8" id="KW-0539">Nucleus</keyword>
<gene>
    <name evidence="16" type="ORF">INT48_004484</name>
</gene>
<dbReference type="Gene3D" id="3.30.200.20">
    <property type="entry name" value="Phosphorylase Kinase, domain 1"/>
    <property type="match status" value="1"/>
</dbReference>
<keyword evidence="5 12" id="KW-0547">Nucleotide-binding</keyword>
<organism evidence="16 17">
    <name type="scientific">Thamnidium elegans</name>
    <dbReference type="NCBI Taxonomy" id="101142"/>
    <lineage>
        <taxon>Eukaryota</taxon>
        <taxon>Fungi</taxon>
        <taxon>Fungi incertae sedis</taxon>
        <taxon>Mucoromycota</taxon>
        <taxon>Mucoromycotina</taxon>
        <taxon>Mucoromycetes</taxon>
        <taxon>Mucorales</taxon>
        <taxon>Mucorineae</taxon>
        <taxon>Mucoraceae</taxon>
        <taxon>Thamnidium</taxon>
    </lineage>
</organism>
<dbReference type="GO" id="GO:0005634">
    <property type="term" value="C:nucleus"/>
    <property type="evidence" value="ECO:0007669"/>
    <property type="project" value="UniProtKB-SubCell"/>
</dbReference>
<feature type="domain" description="Protein kinase" evidence="15">
    <location>
        <begin position="51"/>
        <end position="334"/>
    </location>
</feature>
<evidence type="ECO:0000256" key="6">
    <source>
        <dbReference type="ARBA" id="ARBA00022777"/>
    </source>
</evidence>
<dbReference type="PANTHER" id="PTHR24056">
    <property type="entry name" value="CELL DIVISION PROTEIN KINASE"/>
    <property type="match status" value="1"/>
</dbReference>
<feature type="region of interest" description="Disordered" evidence="14">
    <location>
        <begin position="1"/>
        <end position="21"/>
    </location>
</feature>
<keyword evidence="7 12" id="KW-0067">ATP-binding</keyword>
<keyword evidence="17" id="KW-1185">Reference proteome</keyword>
<keyword evidence="3 13" id="KW-0723">Serine/threonine-protein kinase</keyword>
<dbReference type="PROSITE" id="PS00107">
    <property type="entry name" value="PROTEIN_KINASE_ATP"/>
    <property type="match status" value="1"/>
</dbReference>
<dbReference type="GO" id="GO:0005524">
    <property type="term" value="F:ATP binding"/>
    <property type="evidence" value="ECO:0007669"/>
    <property type="project" value="UniProtKB-UniRule"/>
</dbReference>
<evidence type="ECO:0000256" key="2">
    <source>
        <dbReference type="ARBA" id="ARBA00006485"/>
    </source>
</evidence>
<evidence type="ECO:0000313" key="17">
    <source>
        <dbReference type="Proteomes" id="UP000613177"/>
    </source>
</evidence>
<sequence>MRPAYQEDTQPSKKKRIDDPDTLHTSYIEPYVPNISWSPRHFTGTSKITNYEFLNKLGQGTFGEVHKARDKRTHSLTALKRIMMHNEKEGIPLTAIREIKILKQLNHKNIIQLIEIALEREKGDIYMVFPYMDHDLEGLLDNPVVQLTKSQVKTYFKQLLEGTEYLHHNGILHRDIKPANLLINNRGILKIADFGLARTINEDALEYTNGVVTRWYRPPELFLGAKKYTTSIDMWGVGCIFGELLKSKAILPGHDDIDQLKKIFKLCGSPTKFNMPNWDSLPHSKTIKIEAGPRQIREAFKAFEEEAVGLLDCLLILDPAKRLAASDALDHDYFYTEPLPIKPSE</sequence>
<dbReference type="InterPro" id="IPR017441">
    <property type="entry name" value="Protein_kinase_ATP_BS"/>
</dbReference>
<proteinExistence type="inferred from homology"/>
<protein>
    <recommendedName>
        <fullName evidence="15">Protein kinase domain-containing protein</fullName>
    </recommendedName>
</protein>
<evidence type="ECO:0000256" key="13">
    <source>
        <dbReference type="RuleBase" id="RU000304"/>
    </source>
</evidence>
<comment type="caution">
    <text evidence="16">The sequence shown here is derived from an EMBL/GenBank/DDBJ whole genome shotgun (WGS) entry which is preliminary data.</text>
</comment>
<dbReference type="PROSITE" id="PS50011">
    <property type="entry name" value="PROTEIN_KINASE_DOM"/>
    <property type="match status" value="1"/>
</dbReference>
<keyword evidence="6" id="KW-0418">Kinase</keyword>
<dbReference type="FunFam" id="3.30.200.20:FF:000124">
    <property type="entry name" value="Cyclin-dependent kinase 4"/>
    <property type="match status" value="1"/>
</dbReference>
<dbReference type="AlphaFoldDB" id="A0A8H7T0F8"/>
<evidence type="ECO:0000256" key="9">
    <source>
        <dbReference type="ARBA" id="ARBA00047811"/>
    </source>
</evidence>
<comment type="catalytic activity">
    <reaction evidence="10">
        <text>L-seryl-[protein] + ATP = O-phospho-L-seryl-[protein] + ADP + H(+)</text>
        <dbReference type="Rhea" id="RHEA:17989"/>
        <dbReference type="Rhea" id="RHEA-COMP:9863"/>
        <dbReference type="Rhea" id="RHEA-COMP:11604"/>
        <dbReference type="ChEBI" id="CHEBI:15378"/>
        <dbReference type="ChEBI" id="CHEBI:29999"/>
        <dbReference type="ChEBI" id="CHEBI:30616"/>
        <dbReference type="ChEBI" id="CHEBI:83421"/>
        <dbReference type="ChEBI" id="CHEBI:456216"/>
        <dbReference type="EC" id="2.7.11.22"/>
    </reaction>
</comment>
<evidence type="ECO:0000259" key="15">
    <source>
        <dbReference type="PROSITE" id="PS50011"/>
    </source>
</evidence>
<evidence type="ECO:0000256" key="1">
    <source>
        <dbReference type="ARBA" id="ARBA00004123"/>
    </source>
</evidence>
<comment type="catalytic activity">
    <reaction evidence="11">
        <text>[DNA-directed RNA polymerase] + ATP = phospho-[DNA-directed RNA polymerase] + ADP + H(+)</text>
        <dbReference type="Rhea" id="RHEA:10216"/>
        <dbReference type="Rhea" id="RHEA-COMP:11321"/>
        <dbReference type="Rhea" id="RHEA-COMP:11322"/>
        <dbReference type="ChEBI" id="CHEBI:15378"/>
        <dbReference type="ChEBI" id="CHEBI:30616"/>
        <dbReference type="ChEBI" id="CHEBI:43176"/>
        <dbReference type="ChEBI" id="CHEBI:68546"/>
        <dbReference type="ChEBI" id="CHEBI:456216"/>
        <dbReference type="EC" id="2.7.11.23"/>
    </reaction>
</comment>
<dbReference type="InterPro" id="IPR050108">
    <property type="entry name" value="CDK"/>
</dbReference>
<dbReference type="InterPro" id="IPR008271">
    <property type="entry name" value="Ser/Thr_kinase_AS"/>
</dbReference>
<dbReference type="PANTHER" id="PTHR24056:SF233">
    <property type="entry name" value="CYCLIN-DEPENDENT KINASE 9"/>
    <property type="match status" value="1"/>
</dbReference>
<dbReference type="FunFam" id="1.10.510.10:FF:000415">
    <property type="entry name" value="CMGC/CDK/CRK7 protein kinase, variant"/>
    <property type="match status" value="1"/>
</dbReference>
<dbReference type="Proteomes" id="UP000613177">
    <property type="component" value="Unassembled WGS sequence"/>
</dbReference>
<evidence type="ECO:0000256" key="11">
    <source>
        <dbReference type="ARBA" id="ARBA00049280"/>
    </source>
</evidence>
<dbReference type="GO" id="GO:0008353">
    <property type="term" value="F:RNA polymerase II CTD heptapeptide repeat kinase activity"/>
    <property type="evidence" value="ECO:0007669"/>
    <property type="project" value="UniProtKB-EC"/>
</dbReference>